<dbReference type="PANTHER" id="PTHR30537">
    <property type="entry name" value="HTH-TYPE TRANSCRIPTIONAL REGULATOR"/>
    <property type="match status" value="1"/>
</dbReference>
<feature type="domain" description="HTH lysR-type" evidence="5">
    <location>
        <begin position="1"/>
        <end position="59"/>
    </location>
</feature>
<evidence type="ECO:0000259" key="5">
    <source>
        <dbReference type="PROSITE" id="PS50931"/>
    </source>
</evidence>
<dbReference type="PANTHER" id="PTHR30537:SF80">
    <property type="entry name" value="TRANSCRIPTIONAL REGULATOR"/>
    <property type="match status" value="1"/>
</dbReference>
<gene>
    <name evidence="6" type="ORF">GOQ09_20080</name>
</gene>
<dbReference type="Gene3D" id="1.10.10.10">
    <property type="entry name" value="Winged helix-like DNA-binding domain superfamily/Winged helix DNA-binding domain"/>
    <property type="match status" value="1"/>
</dbReference>
<evidence type="ECO:0000256" key="1">
    <source>
        <dbReference type="ARBA" id="ARBA00009437"/>
    </source>
</evidence>
<dbReference type="Pfam" id="PF03466">
    <property type="entry name" value="LysR_substrate"/>
    <property type="match status" value="1"/>
</dbReference>
<dbReference type="EMBL" id="CP046622">
    <property type="protein sequence ID" value="QGW83740.1"/>
    <property type="molecule type" value="Genomic_DNA"/>
</dbReference>
<dbReference type="InterPro" id="IPR005119">
    <property type="entry name" value="LysR_subst-bd"/>
</dbReference>
<dbReference type="Gene3D" id="3.40.190.290">
    <property type="match status" value="1"/>
</dbReference>
<dbReference type="CDD" id="cd08422">
    <property type="entry name" value="PBP2_CrgA_like"/>
    <property type="match status" value="1"/>
</dbReference>
<dbReference type="OrthoDB" id="8705920at2"/>
<dbReference type="InterPro" id="IPR036388">
    <property type="entry name" value="WH-like_DNA-bd_sf"/>
</dbReference>
<accession>A0A6I6HLI9</accession>
<protein>
    <submittedName>
        <fullName evidence="6">LysR family transcriptional regulator</fullName>
    </submittedName>
</protein>
<keyword evidence="2" id="KW-0805">Transcription regulation</keyword>
<name>A0A6I6HLI9_VARPD</name>
<dbReference type="GO" id="GO:0003700">
    <property type="term" value="F:DNA-binding transcription factor activity"/>
    <property type="evidence" value="ECO:0007669"/>
    <property type="project" value="InterPro"/>
</dbReference>
<dbReference type="SUPFAM" id="SSF46785">
    <property type="entry name" value="Winged helix' DNA-binding domain"/>
    <property type="match status" value="1"/>
</dbReference>
<dbReference type="SUPFAM" id="SSF53850">
    <property type="entry name" value="Periplasmic binding protein-like II"/>
    <property type="match status" value="1"/>
</dbReference>
<organism evidence="6 7">
    <name type="scientific">Variovorax paradoxus</name>
    <dbReference type="NCBI Taxonomy" id="34073"/>
    <lineage>
        <taxon>Bacteria</taxon>
        <taxon>Pseudomonadati</taxon>
        <taxon>Pseudomonadota</taxon>
        <taxon>Betaproteobacteria</taxon>
        <taxon>Burkholderiales</taxon>
        <taxon>Comamonadaceae</taxon>
        <taxon>Variovorax</taxon>
    </lineage>
</organism>
<dbReference type="Proteomes" id="UP000425817">
    <property type="component" value="Chromosome"/>
</dbReference>
<evidence type="ECO:0000256" key="3">
    <source>
        <dbReference type="ARBA" id="ARBA00023125"/>
    </source>
</evidence>
<dbReference type="Pfam" id="PF00126">
    <property type="entry name" value="HTH_1"/>
    <property type="match status" value="1"/>
</dbReference>
<comment type="similarity">
    <text evidence="1">Belongs to the LysR transcriptional regulatory family.</text>
</comment>
<dbReference type="FunFam" id="1.10.10.10:FF:000001">
    <property type="entry name" value="LysR family transcriptional regulator"/>
    <property type="match status" value="1"/>
</dbReference>
<dbReference type="InterPro" id="IPR000847">
    <property type="entry name" value="LysR_HTH_N"/>
</dbReference>
<sequence>MDRLLAMEMFVRVVETGSFSKAALEFHTTQPTVTKQVAATEARLKVRLLNRNTRGVSLTEPGALYYEKCKNIVRESEEAESIVQLRQNQAQGLLRVGTSVAFGRRVVVPLALEYMRRHPQVQLDLSFEDRYVDLIAQGIDVAIRMGKLADSSLGARYLGTNPWAMVAAPGYLKKHGTPKRAQDLSAHVALIYSSVVGDEFWRMHTPKGDPVTVPVSGRFRSNNLSAVLAAARDGLGIALMPRYVASESLASGKVIEVLGDHALPEQEIHAVFPSPKLVPGKVSGFVAFLQGWFAEGWWGG</sequence>
<evidence type="ECO:0000256" key="4">
    <source>
        <dbReference type="ARBA" id="ARBA00023163"/>
    </source>
</evidence>
<dbReference type="PROSITE" id="PS50931">
    <property type="entry name" value="HTH_LYSR"/>
    <property type="match status" value="1"/>
</dbReference>
<keyword evidence="4" id="KW-0804">Transcription</keyword>
<reference evidence="6 7" key="1">
    <citation type="submission" date="2019-12" db="EMBL/GenBank/DDBJ databases">
        <title>Hybrid Genome Assemblies of two High G+C Isolates from Undergraduate Microbiology Courses.</title>
        <authorList>
            <person name="Ne Ville C.J."/>
            <person name="Enright D."/>
            <person name="Hernandez I."/>
            <person name="Dodsworth J."/>
            <person name="Orwin P.M."/>
        </authorList>
    </citation>
    <scope>NUCLEOTIDE SEQUENCE [LARGE SCALE GENOMIC DNA]</scope>
    <source>
        <strain evidence="6 7">CSUSB</strain>
    </source>
</reference>
<dbReference type="InterPro" id="IPR058163">
    <property type="entry name" value="LysR-type_TF_proteobact-type"/>
</dbReference>
<evidence type="ECO:0000313" key="6">
    <source>
        <dbReference type="EMBL" id="QGW83740.1"/>
    </source>
</evidence>
<dbReference type="InterPro" id="IPR036390">
    <property type="entry name" value="WH_DNA-bd_sf"/>
</dbReference>
<dbReference type="RefSeq" id="WP_157615132.1">
    <property type="nucleotide sequence ID" value="NZ_CP046622.1"/>
</dbReference>
<keyword evidence="3" id="KW-0238">DNA-binding</keyword>
<proteinExistence type="inferred from homology"/>
<dbReference type="AlphaFoldDB" id="A0A6I6HLI9"/>
<dbReference type="GO" id="GO:0003677">
    <property type="term" value="F:DNA binding"/>
    <property type="evidence" value="ECO:0007669"/>
    <property type="project" value="UniProtKB-KW"/>
</dbReference>
<evidence type="ECO:0000313" key="7">
    <source>
        <dbReference type="Proteomes" id="UP000425817"/>
    </source>
</evidence>
<evidence type="ECO:0000256" key="2">
    <source>
        <dbReference type="ARBA" id="ARBA00023015"/>
    </source>
</evidence>